<protein>
    <submittedName>
        <fullName evidence="1">Capsule biosynthesis phosphatase</fullName>
    </submittedName>
</protein>
<dbReference type="InterPro" id="IPR023214">
    <property type="entry name" value="HAD_sf"/>
</dbReference>
<evidence type="ECO:0000313" key="2">
    <source>
        <dbReference type="EMBL" id="TCU87977.1"/>
    </source>
</evidence>
<proteinExistence type="predicted"/>
<sequence>MRICFDLDGVICEIKKKGQSYSDVMPIDGATEKIRELKEAGHYIIINTARHMKTCSGNTGLVIAKIGQITMDWLTRYDIPYDELHFGKPWAQVYIDDNAFRFSSWSEIDGSGSNLPTYNEAIKGEL</sequence>
<gene>
    <name evidence="2" type="ORF">EV682_104146</name>
    <name evidence="1" type="ORF">NCTC11159_04052</name>
</gene>
<name>A0A377SVW3_9NEIS</name>
<dbReference type="Proteomes" id="UP000255108">
    <property type="component" value="Unassembled WGS sequence"/>
</dbReference>
<evidence type="ECO:0000313" key="3">
    <source>
        <dbReference type="Proteomes" id="UP000255108"/>
    </source>
</evidence>
<dbReference type="SUPFAM" id="SSF56784">
    <property type="entry name" value="HAD-like"/>
    <property type="match status" value="1"/>
</dbReference>
<dbReference type="RefSeq" id="WP_115229553.1">
    <property type="nucleotide sequence ID" value="NZ_CAWOLO010000004.1"/>
</dbReference>
<dbReference type="Proteomes" id="UP000295794">
    <property type="component" value="Unassembled WGS sequence"/>
</dbReference>
<reference evidence="2 4" key="2">
    <citation type="submission" date="2019-03" db="EMBL/GenBank/DDBJ databases">
        <title>Genomic Encyclopedia of Type Strains, Phase IV (KMG-IV): sequencing the most valuable type-strain genomes for metagenomic binning, comparative biology and taxonomic classification.</title>
        <authorList>
            <person name="Goeker M."/>
        </authorList>
    </citation>
    <scope>NUCLEOTIDE SEQUENCE [LARGE SCALE GENOMIC DNA]</scope>
    <source>
        <strain evidence="2 4">DSM 3764</strain>
    </source>
</reference>
<dbReference type="EMBL" id="UGHR01000004">
    <property type="protein sequence ID" value="STR45478.1"/>
    <property type="molecule type" value="Genomic_DNA"/>
</dbReference>
<organism evidence="1 3">
    <name type="scientific">Iodobacter fluviatilis</name>
    <dbReference type="NCBI Taxonomy" id="537"/>
    <lineage>
        <taxon>Bacteria</taxon>
        <taxon>Pseudomonadati</taxon>
        <taxon>Pseudomonadota</taxon>
        <taxon>Betaproteobacteria</taxon>
        <taxon>Neisseriales</taxon>
        <taxon>Chitinibacteraceae</taxon>
        <taxon>Iodobacter</taxon>
    </lineage>
</organism>
<accession>A0A377SVW3</accession>
<evidence type="ECO:0000313" key="4">
    <source>
        <dbReference type="Proteomes" id="UP000295794"/>
    </source>
</evidence>
<keyword evidence="4" id="KW-1185">Reference proteome</keyword>
<dbReference type="EMBL" id="SMBT01000004">
    <property type="protein sequence ID" value="TCU87977.1"/>
    <property type="molecule type" value="Genomic_DNA"/>
</dbReference>
<dbReference type="AlphaFoldDB" id="A0A377SVW3"/>
<dbReference type="OrthoDB" id="5509517at2"/>
<dbReference type="InterPro" id="IPR036412">
    <property type="entry name" value="HAD-like_sf"/>
</dbReference>
<dbReference type="Gene3D" id="3.40.50.1000">
    <property type="entry name" value="HAD superfamily/HAD-like"/>
    <property type="match status" value="1"/>
</dbReference>
<evidence type="ECO:0000313" key="1">
    <source>
        <dbReference type="EMBL" id="STR45478.1"/>
    </source>
</evidence>
<reference evidence="1 3" key="1">
    <citation type="submission" date="2018-06" db="EMBL/GenBank/DDBJ databases">
        <authorList>
            <consortium name="Pathogen Informatics"/>
            <person name="Doyle S."/>
        </authorList>
    </citation>
    <scope>NUCLEOTIDE SEQUENCE [LARGE SCALE GENOMIC DNA]</scope>
    <source>
        <strain evidence="1 3">NCTC11159</strain>
    </source>
</reference>